<dbReference type="EMBL" id="KT013296">
    <property type="protein sequence ID" value="ALL54978.1"/>
    <property type="molecule type" value="Genomic_RNA"/>
</dbReference>
<protein>
    <submittedName>
        <fullName evidence="2">Putative structural protein</fullName>
    </submittedName>
</protein>
<accession>A0A0P0QKV0</accession>
<dbReference type="GeneID" id="26196511"/>
<proteinExistence type="predicted"/>
<feature type="region of interest" description="Disordered" evidence="1">
    <location>
        <begin position="1485"/>
        <end position="1522"/>
    </location>
</feature>
<keyword evidence="3" id="KW-1185">Reference proteome</keyword>
<gene>
    <name evidence="2" type="primary">gag</name>
</gene>
<name>A0A0P0QKV0_9VIRU</name>
<dbReference type="Proteomes" id="UP000243000">
    <property type="component" value="Segment"/>
</dbReference>
<dbReference type="RefSeq" id="YP_009179229.1">
    <property type="nucleotide sequence ID" value="NC_028378.1"/>
</dbReference>
<evidence type="ECO:0000256" key="1">
    <source>
        <dbReference type="SAM" id="MobiDB-lite"/>
    </source>
</evidence>
<evidence type="ECO:0000313" key="3">
    <source>
        <dbReference type="Proteomes" id="UP000243000"/>
    </source>
</evidence>
<reference evidence="2 3" key="1">
    <citation type="journal article" date="2015" name="Arch. Virol.">
        <title>Sequence and genome organization of papaya meleira virus infecting papaya in Brazil.</title>
        <authorList>
            <person name="Abreu E.F."/>
            <person name="Daltro C.B."/>
            <person name="Nogueira E.O."/>
            <person name="Andrade E.C."/>
            <person name="Aragao F.J."/>
        </authorList>
    </citation>
    <scope>NUCLEOTIDE SEQUENCE [LARGE SCALE GENOMIC DNA]</scope>
    <source>
        <strain evidence="2 3">RN Brazil</strain>
    </source>
</reference>
<sequence length="1596" mass="180987">MTHLCRTLEPFIVAGHSGVQDYHLPCSKGVKIPSFYGQKMVQKKVATVVNHPLLPKEVPVPVGGLQKAFDKWDSIGVTFCGLQFYHSPLLTVGEKECNPYSWRGIKIINVPFKVKSIRKRLETRVRLSPSRRIISSLRFKRRINLMKKIKGLQGRNLSPKNILNFTKVFRTPPMIKGAREGHCFLEKIDDPLVTYRESCLTKVLNNILLKYNINGSFARKDLNSNFNSLVFIKDSQTYDNCYEFIVKLLAQEKDLFIYYFINLNNEGENHCSLIPFNNSKKIRFSKFITRFNSTNFFGDDEVIVYENVNNSIQDSQRRNKAIPEYNTILVPQLKELGNSQLIPSEYLLSNDYEGLEYSYDRYFGTIPQSFIFSPSDLKLDTDNKVITINRKTELFTEFPKEVCRLPETSYTNQEYILLSSINQAKANAYKVRRLASGLVTKDNIPVLPQYSSCLDIIKGRDISPNARKTIDEAFQVHRCYGTNVSRTGSSYETLRRSRFNQIYDLYNNVSSGQSYVRLYYRLFTRWAQAQVASVLNDRNTIYNPKGLKPGHINWQYSTNSISLRRDSVHYLASTGDGKYANILKGNHNFSSHHVSDGEYSLFGYAGDMFRKLQNGSAFLLDAEGLSHDVIREICTCAISIEEYNQPWLGITMDYNDTETLMTKFTIPGLYYQCEGVTDLIIHWGATEPEDVIPLRDLINVNFPDPGLGNPTGQSADNIPWPEFKNFSVATAPINLSTIEEAIRVMVARTHSAEEARLAFELVMSRMLMIDVTKTPAYNGNQSPPTSSEVIETHYPLTSKSNLEENVTYVELPRAHNSRFIQPTGANELKLPYVFSGLAYFDFMFHEMTIPSPLWEATVMKGNQFLNHAFVITHALSVSINWPSHTFSVDGGILDLAHNSDLTTPAMRDSPLAKRHINWLNKKSRLETPSIWSMCHKRATSVMYGFTLSDYFWLTGPRIPKDYYLTNSPIYLSHPYRLGWMIKKIPIHMVLPSSSLQPLWPKQEWTPKVYSNEIQSKVRVGRSFPVFQGFNWLQDGGMNFSLQYYLGIHNNNKYRYESSEWQDNTIQLASWDVPMQTEFPSAPKFINPVFSGPRNSQDILDNYMIPGFVRNYDSTTNRVKANGAKVYEEISDSQKFLIHLVWQRIIDGKQLTVPSISVIPPSGMPIQDLYDNEYAIISSFNHAVNEISFTMFMRGETLLTDAQRIGPDCIRDTTAVPASQFPAHLANHNEIQEPIIDRVGNQGPMDNRPGNTQDLNVVREGRLINKSAPITHQVIPVMNVASPLPGKLPYVSVAKKVSPEKREKKNKKVNLLKSQVLNSEGPRVINSHLANHNTIHEPLDDRINTTYRAPNVQMRNFSSLRNHRPLGIGRSTSPTKSITPHVDVNLKHTPISTNNLPKVNNKALVIKDSVEGTAIPKLVDNTNRDKVKVASEIKNDLFDFGGKGQSYNEKLYRLAKEMANKIKISDEERAQRTADIVEILTTNANHSGISKDTPASSSSSIPNEGTISGSVGQISVQPLPADDPKDLNLKVVNTANPVQVEQRPVELPVYDKPKDNLPISELSDKEAHISQEQLRALIKFKNQSEAPVSTILGKPEN</sequence>
<organism evidence="2 3">
    <name type="scientific">Papaya meleira virus</name>
    <dbReference type="NCBI Taxonomy" id="1497848"/>
    <lineage>
        <taxon>Viruses</taxon>
        <taxon>Riboviria</taxon>
        <taxon>Orthornavirae</taxon>
        <taxon>Duplornaviricota</taxon>
        <taxon>Chrymotiviricetes</taxon>
        <taxon>Ghabrivirales</taxon>
        <taxon>Totiviridae</taxon>
    </lineage>
</organism>
<feature type="compositionally biased region" description="Polar residues" evidence="1">
    <location>
        <begin position="1485"/>
        <end position="1515"/>
    </location>
</feature>
<evidence type="ECO:0000313" key="2">
    <source>
        <dbReference type="EMBL" id="ALL54978.1"/>
    </source>
</evidence>
<dbReference type="KEGG" id="vg:26196511"/>